<accession>A0A3M7SU13</accession>
<dbReference type="AlphaFoldDB" id="A0A3M7SU13"/>
<proteinExistence type="predicted"/>
<organism evidence="1 2">
    <name type="scientific">Brachionus plicatilis</name>
    <name type="common">Marine rotifer</name>
    <name type="synonym">Brachionus muelleri</name>
    <dbReference type="NCBI Taxonomy" id="10195"/>
    <lineage>
        <taxon>Eukaryota</taxon>
        <taxon>Metazoa</taxon>
        <taxon>Spiralia</taxon>
        <taxon>Gnathifera</taxon>
        <taxon>Rotifera</taxon>
        <taxon>Eurotatoria</taxon>
        <taxon>Monogononta</taxon>
        <taxon>Pseudotrocha</taxon>
        <taxon>Ploima</taxon>
        <taxon>Brachionidae</taxon>
        <taxon>Brachionus</taxon>
    </lineage>
</organism>
<comment type="caution">
    <text evidence="1">The sequence shown here is derived from an EMBL/GenBank/DDBJ whole genome shotgun (WGS) entry which is preliminary data.</text>
</comment>
<sequence length="92" mass="11187">MFFLYQISQNRPLKQNNEFSLNINFIKIFKNDFIRHLYKVFLVLLSDKLPIFHLIPLFFVRPKFLEIYSECPHSKCRSDHLREFPTEKPSLP</sequence>
<gene>
    <name evidence="1" type="ORF">BpHYR1_048845</name>
</gene>
<evidence type="ECO:0000313" key="1">
    <source>
        <dbReference type="EMBL" id="RNA39304.1"/>
    </source>
</evidence>
<evidence type="ECO:0000313" key="2">
    <source>
        <dbReference type="Proteomes" id="UP000276133"/>
    </source>
</evidence>
<reference evidence="1 2" key="1">
    <citation type="journal article" date="2018" name="Sci. Rep.">
        <title>Genomic signatures of local adaptation to the degree of environmental predictability in rotifers.</title>
        <authorList>
            <person name="Franch-Gras L."/>
            <person name="Hahn C."/>
            <person name="Garcia-Roger E.M."/>
            <person name="Carmona M.J."/>
            <person name="Serra M."/>
            <person name="Gomez A."/>
        </authorList>
    </citation>
    <scope>NUCLEOTIDE SEQUENCE [LARGE SCALE GENOMIC DNA]</scope>
    <source>
        <strain evidence="1">HYR1</strain>
    </source>
</reference>
<dbReference type="Proteomes" id="UP000276133">
    <property type="component" value="Unassembled WGS sequence"/>
</dbReference>
<keyword evidence="2" id="KW-1185">Reference proteome</keyword>
<dbReference type="EMBL" id="REGN01000764">
    <property type="protein sequence ID" value="RNA39304.1"/>
    <property type="molecule type" value="Genomic_DNA"/>
</dbReference>
<name>A0A3M7SU13_BRAPC</name>
<protein>
    <submittedName>
        <fullName evidence="1">Uncharacterized protein</fullName>
    </submittedName>
</protein>